<dbReference type="GO" id="GO:0005777">
    <property type="term" value="C:peroxisome"/>
    <property type="evidence" value="ECO:0007669"/>
    <property type="project" value="TreeGrafter"/>
</dbReference>
<dbReference type="GO" id="GO:0004165">
    <property type="term" value="F:delta(3)-delta(2)-enoyl-CoA isomerase activity"/>
    <property type="evidence" value="ECO:0007669"/>
    <property type="project" value="TreeGrafter"/>
</dbReference>
<dbReference type="InterPro" id="IPR001753">
    <property type="entry name" value="Enoyl-CoA_hydra/iso"/>
</dbReference>
<dbReference type="AlphaFoldDB" id="A0A0B6YA29"/>
<dbReference type="CDD" id="cd06558">
    <property type="entry name" value="crotonase-like"/>
    <property type="match status" value="1"/>
</dbReference>
<protein>
    <submittedName>
        <fullName evidence="2">Uncharacterized protein</fullName>
    </submittedName>
</protein>
<dbReference type="PANTHER" id="PTHR11941:SF75">
    <property type="entry name" value="ENOYL-COA HYDRATASE_ISOMERASE FAMILY PROTEIN"/>
    <property type="match status" value="1"/>
</dbReference>
<evidence type="ECO:0000313" key="2">
    <source>
        <dbReference type="EMBL" id="CEK53034.1"/>
    </source>
</evidence>
<gene>
    <name evidence="2" type="primary">ORF18820</name>
    <name evidence="1" type="synonym">ORF18819</name>
</gene>
<dbReference type="PANTHER" id="PTHR11941">
    <property type="entry name" value="ENOYL-COA HYDRATASE-RELATED"/>
    <property type="match status" value="1"/>
</dbReference>
<evidence type="ECO:0000313" key="1">
    <source>
        <dbReference type="EMBL" id="CEK53033.1"/>
    </source>
</evidence>
<reference evidence="2" key="1">
    <citation type="submission" date="2014-12" db="EMBL/GenBank/DDBJ databases">
        <title>Insight into the proteome of Arion vulgaris.</title>
        <authorList>
            <person name="Aradska J."/>
            <person name="Bulat T."/>
            <person name="Smidak R."/>
            <person name="Sarate P."/>
            <person name="Gangsoo J."/>
            <person name="Sialana F."/>
            <person name="Bilban M."/>
            <person name="Lubec G."/>
        </authorList>
    </citation>
    <scope>NUCLEOTIDE SEQUENCE</scope>
    <source>
        <tissue evidence="2">Skin</tissue>
    </source>
</reference>
<dbReference type="InterPro" id="IPR029045">
    <property type="entry name" value="ClpP/crotonase-like_dom_sf"/>
</dbReference>
<proteinExistence type="predicted"/>
<dbReference type="EMBL" id="HACG01006168">
    <property type="protein sequence ID" value="CEK53033.1"/>
    <property type="molecule type" value="Transcribed_RNA"/>
</dbReference>
<dbReference type="SUPFAM" id="SSF52096">
    <property type="entry name" value="ClpP/crotonase"/>
    <property type="match status" value="1"/>
</dbReference>
<sequence length="248" mass="28166">MSSYHIHKPHKQLNGFSLYFSVDVAILVIDRGENRINSEFVDTFNIFLDDVESNESCKGLITTGAGKYYGNGLDLEWMLTLSGSNLTRFILTIHELLKRILYFPLLTVAALNGHTYAGGALFAFAHDLRTFRVDKGWICFNEVFIERRFKSFHMFYLRTKIGNGKNLSDALVLGRRYTAEEAFNCGLVHAVSTETMLITESVRLLKSFSGKAGYPRQSLSDMKKDVYSDALEAYAKDIQELEEIKSKL</sequence>
<dbReference type="GO" id="GO:0006635">
    <property type="term" value="P:fatty acid beta-oxidation"/>
    <property type="evidence" value="ECO:0007669"/>
    <property type="project" value="TreeGrafter"/>
</dbReference>
<dbReference type="Pfam" id="PF00378">
    <property type="entry name" value="ECH_1"/>
    <property type="match status" value="1"/>
</dbReference>
<dbReference type="Gene3D" id="3.90.226.10">
    <property type="entry name" value="2-enoyl-CoA Hydratase, Chain A, domain 1"/>
    <property type="match status" value="1"/>
</dbReference>
<name>A0A0B6YA29_9EUPU</name>
<accession>A0A0B6YA29</accession>
<organism evidence="2">
    <name type="scientific">Arion vulgaris</name>
    <dbReference type="NCBI Taxonomy" id="1028688"/>
    <lineage>
        <taxon>Eukaryota</taxon>
        <taxon>Metazoa</taxon>
        <taxon>Spiralia</taxon>
        <taxon>Lophotrochozoa</taxon>
        <taxon>Mollusca</taxon>
        <taxon>Gastropoda</taxon>
        <taxon>Heterobranchia</taxon>
        <taxon>Euthyneura</taxon>
        <taxon>Panpulmonata</taxon>
        <taxon>Eupulmonata</taxon>
        <taxon>Stylommatophora</taxon>
        <taxon>Helicina</taxon>
        <taxon>Arionoidea</taxon>
        <taxon>Arionidae</taxon>
        <taxon>Arion</taxon>
    </lineage>
</organism>
<dbReference type="EMBL" id="HACG01006169">
    <property type="protein sequence ID" value="CEK53034.1"/>
    <property type="molecule type" value="Transcribed_RNA"/>
</dbReference>